<gene>
    <name evidence="2" type="ORF">ACFSYJ_27000</name>
</gene>
<dbReference type="Gene3D" id="3.40.50.2020">
    <property type="match status" value="1"/>
</dbReference>
<protein>
    <submittedName>
        <fullName evidence="2">ComF family protein</fullName>
    </submittedName>
</protein>
<sequence length="254" mass="25478">MNSPMLDLLVPARCAACGVRGAPCCPECGRVWGALTEVTRLPTAGVVPVYALARYEGVAKRLLLAYKERGRRDLGPPLGRALAGALPSLLAACEPGPASSPSDGPRTGKPRTGNLRAGISGGGIPTSGISASGVCLVPAPSRRSASRLRGGPHVRRLAEAAAGTLARRGVPAVVAPALRLAGGAKDAVGLSRAQRLANLEGRLRFVPAGRPPPGVPVVVLDDVVTSGATAAACARALRANGVRAVAVLALLAAG</sequence>
<reference evidence="3" key="1">
    <citation type="journal article" date="2019" name="Int. J. Syst. Evol. Microbiol.">
        <title>The Global Catalogue of Microorganisms (GCM) 10K type strain sequencing project: providing services to taxonomists for standard genome sequencing and annotation.</title>
        <authorList>
            <consortium name="The Broad Institute Genomics Platform"/>
            <consortium name="The Broad Institute Genome Sequencing Center for Infectious Disease"/>
            <person name="Wu L."/>
            <person name="Ma J."/>
        </authorList>
    </citation>
    <scope>NUCLEOTIDE SEQUENCE [LARGE SCALE GENOMIC DNA]</scope>
    <source>
        <strain evidence="3">CGMCC 4.7643</strain>
    </source>
</reference>
<organism evidence="2 3">
    <name type="scientific">Amycolatopsis samaneae</name>
    <dbReference type="NCBI Taxonomy" id="664691"/>
    <lineage>
        <taxon>Bacteria</taxon>
        <taxon>Bacillati</taxon>
        <taxon>Actinomycetota</taxon>
        <taxon>Actinomycetes</taxon>
        <taxon>Pseudonocardiales</taxon>
        <taxon>Pseudonocardiaceae</taxon>
        <taxon>Amycolatopsis</taxon>
    </lineage>
</organism>
<evidence type="ECO:0000313" key="3">
    <source>
        <dbReference type="Proteomes" id="UP001597419"/>
    </source>
</evidence>
<dbReference type="PANTHER" id="PTHR47505:SF1">
    <property type="entry name" value="DNA UTILIZATION PROTEIN YHGH"/>
    <property type="match status" value="1"/>
</dbReference>
<dbReference type="InterPro" id="IPR051910">
    <property type="entry name" value="ComF/GntX_DNA_util-trans"/>
</dbReference>
<keyword evidence="3" id="KW-1185">Reference proteome</keyword>
<dbReference type="RefSeq" id="WP_345401682.1">
    <property type="nucleotide sequence ID" value="NZ_BAABHG010000012.1"/>
</dbReference>
<accession>A0ABW5GN33</accession>
<name>A0ABW5GN33_9PSEU</name>
<dbReference type="InterPro" id="IPR029057">
    <property type="entry name" value="PRTase-like"/>
</dbReference>
<dbReference type="PANTHER" id="PTHR47505">
    <property type="entry name" value="DNA UTILIZATION PROTEIN YHGH"/>
    <property type="match status" value="1"/>
</dbReference>
<dbReference type="Proteomes" id="UP001597419">
    <property type="component" value="Unassembled WGS sequence"/>
</dbReference>
<dbReference type="EMBL" id="JBHUKU010000015">
    <property type="protein sequence ID" value="MFD2462283.1"/>
    <property type="molecule type" value="Genomic_DNA"/>
</dbReference>
<evidence type="ECO:0000313" key="2">
    <source>
        <dbReference type="EMBL" id="MFD2462283.1"/>
    </source>
</evidence>
<feature type="region of interest" description="Disordered" evidence="1">
    <location>
        <begin position="94"/>
        <end position="117"/>
    </location>
</feature>
<proteinExistence type="predicted"/>
<comment type="caution">
    <text evidence="2">The sequence shown here is derived from an EMBL/GenBank/DDBJ whole genome shotgun (WGS) entry which is preliminary data.</text>
</comment>
<dbReference type="SUPFAM" id="SSF53271">
    <property type="entry name" value="PRTase-like"/>
    <property type="match status" value="1"/>
</dbReference>
<evidence type="ECO:0000256" key="1">
    <source>
        <dbReference type="SAM" id="MobiDB-lite"/>
    </source>
</evidence>